<evidence type="ECO:0000313" key="3">
    <source>
        <dbReference type="Proteomes" id="UP000326961"/>
    </source>
</evidence>
<evidence type="ECO:0000259" key="1">
    <source>
        <dbReference type="Pfam" id="PF12802"/>
    </source>
</evidence>
<protein>
    <submittedName>
        <fullName evidence="2">MarR family transcriptional regulator</fullName>
    </submittedName>
</protein>
<feature type="domain" description="HTH marR-type" evidence="1">
    <location>
        <begin position="37"/>
        <end position="82"/>
    </location>
</feature>
<gene>
    <name evidence="2" type="ORF">D4A35_09455</name>
</gene>
<dbReference type="InterPro" id="IPR000835">
    <property type="entry name" value="HTH_MarR-typ"/>
</dbReference>
<dbReference type="AlphaFoldDB" id="A0A5P3XFP9"/>
<dbReference type="Proteomes" id="UP000326961">
    <property type="component" value="Chromosome"/>
</dbReference>
<dbReference type="InterPro" id="IPR036390">
    <property type="entry name" value="WH_DNA-bd_sf"/>
</dbReference>
<proteinExistence type="predicted"/>
<dbReference type="EMBL" id="CP032452">
    <property type="protein sequence ID" value="QEZ69146.1"/>
    <property type="molecule type" value="Genomic_DNA"/>
</dbReference>
<dbReference type="SUPFAM" id="SSF46785">
    <property type="entry name" value="Winged helix' DNA-binding domain"/>
    <property type="match status" value="1"/>
</dbReference>
<evidence type="ECO:0000313" key="2">
    <source>
        <dbReference type="EMBL" id="QEZ69146.1"/>
    </source>
</evidence>
<dbReference type="RefSeq" id="WP_150886754.1">
    <property type="nucleotide sequence ID" value="NZ_CP032452.1"/>
</dbReference>
<dbReference type="Gene3D" id="1.10.10.10">
    <property type="entry name" value="Winged helix-like DNA-binding domain superfamily/Winged helix DNA-binding domain"/>
    <property type="match status" value="1"/>
</dbReference>
<sequence>MNSNFQSLNIIDLISEKHAKLRKMVIETWVEMGEERVTDTESYMLALIEKDKLTVAQIGRIIGISRQGAHKCAKGLIERGYIMIENKDINSRDKVLCLTEKGFRFCKETLILKEKFQNEIINSIGEEKFQILKDCLIQNWFETY</sequence>
<dbReference type="GO" id="GO:0003700">
    <property type="term" value="F:DNA-binding transcription factor activity"/>
    <property type="evidence" value="ECO:0007669"/>
    <property type="project" value="InterPro"/>
</dbReference>
<name>A0A5P3XFP9_PARBF</name>
<dbReference type="InterPro" id="IPR036388">
    <property type="entry name" value="WH-like_DNA-bd_sf"/>
</dbReference>
<accession>A0A5P3XFP9</accession>
<reference evidence="2 3" key="1">
    <citation type="submission" date="2018-09" db="EMBL/GenBank/DDBJ databases">
        <title>A clostridial neurotoxin that targets Anopheles mosquitoes.</title>
        <authorList>
            <person name="Contreras E."/>
            <person name="Masuyer G."/>
            <person name="Qureshi N."/>
            <person name="Chawla S."/>
            <person name="Lim H.L."/>
            <person name="Chen J."/>
            <person name="Stenmark P."/>
            <person name="Gill S."/>
        </authorList>
    </citation>
    <scope>NUCLEOTIDE SEQUENCE [LARGE SCALE GENOMIC DNA]</scope>
    <source>
        <strain evidence="2 3">Cbm</strain>
    </source>
</reference>
<organism evidence="2 3">
    <name type="scientific">Paraclostridium bifermentans</name>
    <name type="common">Clostridium bifermentans</name>
    <dbReference type="NCBI Taxonomy" id="1490"/>
    <lineage>
        <taxon>Bacteria</taxon>
        <taxon>Bacillati</taxon>
        <taxon>Bacillota</taxon>
        <taxon>Clostridia</taxon>
        <taxon>Peptostreptococcales</taxon>
        <taxon>Peptostreptococcaceae</taxon>
        <taxon>Paraclostridium</taxon>
    </lineage>
</organism>
<dbReference type="Pfam" id="PF12802">
    <property type="entry name" value="MarR_2"/>
    <property type="match status" value="1"/>
</dbReference>